<comment type="caution">
    <text evidence="2">The sequence shown here is derived from an EMBL/GenBank/DDBJ whole genome shotgun (WGS) entry which is preliminary data.</text>
</comment>
<evidence type="ECO:0000313" key="2">
    <source>
        <dbReference type="EMBL" id="RUO40067.1"/>
    </source>
</evidence>
<dbReference type="Pfam" id="PF01636">
    <property type="entry name" value="APH"/>
    <property type="match status" value="1"/>
</dbReference>
<evidence type="ECO:0000313" key="3">
    <source>
        <dbReference type="Proteomes" id="UP000286976"/>
    </source>
</evidence>
<organism evidence="2 3">
    <name type="scientific">Aliidiomarina taiwanensis</name>
    <dbReference type="NCBI Taxonomy" id="946228"/>
    <lineage>
        <taxon>Bacteria</taxon>
        <taxon>Pseudomonadati</taxon>
        <taxon>Pseudomonadota</taxon>
        <taxon>Gammaproteobacteria</taxon>
        <taxon>Alteromonadales</taxon>
        <taxon>Idiomarinaceae</taxon>
        <taxon>Aliidiomarina</taxon>
    </lineage>
</organism>
<feature type="domain" description="Aminoglycoside phosphotransferase" evidence="1">
    <location>
        <begin position="24"/>
        <end position="243"/>
    </location>
</feature>
<dbReference type="AlphaFoldDB" id="A0A432X1G8"/>
<evidence type="ECO:0000259" key="1">
    <source>
        <dbReference type="Pfam" id="PF01636"/>
    </source>
</evidence>
<dbReference type="InterPro" id="IPR011009">
    <property type="entry name" value="Kinase-like_dom_sf"/>
</dbReference>
<dbReference type="RefSeq" id="WP_126757550.1">
    <property type="nucleotide sequence ID" value="NZ_PIPQ01000004.1"/>
</dbReference>
<name>A0A432X1G8_9GAMM</name>
<keyword evidence="3" id="KW-1185">Reference proteome</keyword>
<keyword evidence="2" id="KW-0723">Serine/threonine-protein kinase</keyword>
<dbReference type="EMBL" id="PIPQ01000004">
    <property type="protein sequence ID" value="RUO40067.1"/>
    <property type="molecule type" value="Genomic_DNA"/>
</dbReference>
<dbReference type="InterPro" id="IPR002575">
    <property type="entry name" value="Aminoglycoside_PTrfase"/>
</dbReference>
<keyword evidence="2" id="KW-0808">Transferase</keyword>
<dbReference type="Gene3D" id="3.30.200.20">
    <property type="entry name" value="Phosphorylase Kinase, domain 1"/>
    <property type="match status" value="1"/>
</dbReference>
<dbReference type="OrthoDB" id="9809275at2"/>
<dbReference type="Gene3D" id="3.90.1200.10">
    <property type="match status" value="1"/>
</dbReference>
<reference evidence="2 3" key="1">
    <citation type="journal article" date="2011" name="Front. Microbiol.">
        <title>Genomic signatures of strain selection and enhancement in Bacillus atrophaeus var. globigii, a historical biowarfare simulant.</title>
        <authorList>
            <person name="Gibbons H.S."/>
            <person name="Broomall S.M."/>
            <person name="McNew L.A."/>
            <person name="Daligault H."/>
            <person name="Chapman C."/>
            <person name="Bruce D."/>
            <person name="Karavis M."/>
            <person name="Krepps M."/>
            <person name="McGregor P.A."/>
            <person name="Hong C."/>
            <person name="Park K.H."/>
            <person name="Akmal A."/>
            <person name="Feldman A."/>
            <person name="Lin J.S."/>
            <person name="Chang W.E."/>
            <person name="Higgs B.W."/>
            <person name="Demirev P."/>
            <person name="Lindquist J."/>
            <person name="Liem A."/>
            <person name="Fochler E."/>
            <person name="Read T.D."/>
            <person name="Tapia R."/>
            <person name="Johnson S."/>
            <person name="Bishop-Lilly K.A."/>
            <person name="Detter C."/>
            <person name="Han C."/>
            <person name="Sozhamannan S."/>
            <person name="Rosenzweig C.N."/>
            <person name="Skowronski E.W."/>
        </authorList>
    </citation>
    <scope>NUCLEOTIDE SEQUENCE [LARGE SCALE GENOMIC DNA]</scope>
    <source>
        <strain evidence="2 3">AIT1</strain>
    </source>
</reference>
<gene>
    <name evidence="2" type="ORF">CWE15_07930</name>
</gene>
<protein>
    <submittedName>
        <fullName evidence="2">Serine/threonine protein kinase</fullName>
    </submittedName>
</protein>
<dbReference type="Proteomes" id="UP000286976">
    <property type="component" value="Unassembled WGS sequence"/>
</dbReference>
<sequence length="336" mass="38362">MPQREVERLNWVRTVSTLPEPQVKMLAGDASFRRYYRVTGSHQQTEILVDAPPPEALEPFHSVALAYAKAGLQVPQVKATNIQQGFMLLEDLGDTLLLETKVSARHRYQQAIDLLPKVMSVQATRLGPLPAYDKALLEQENGLFMDWLLKKHLGLTLSDHELSLWQHFASVMTKNALEQPQVGVHRDYHSRNIMVNSAQELALIDFQDAVVGAITYDAVSLLRDCYVAWPTDFVDELMGYAYQVFQKHGYLAATVDLSRFRRWFDLMGLQRHTKASGIFARLYHRDGKPRYLGDIPQTLRYIVQVAKQYDELAAYGHWVEQKVLPLAEQRGTPCEP</sequence>
<dbReference type="GO" id="GO:0004674">
    <property type="term" value="F:protein serine/threonine kinase activity"/>
    <property type="evidence" value="ECO:0007669"/>
    <property type="project" value="UniProtKB-KW"/>
</dbReference>
<keyword evidence="2" id="KW-0418">Kinase</keyword>
<proteinExistence type="predicted"/>
<accession>A0A432X1G8</accession>
<dbReference type="SUPFAM" id="SSF56112">
    <property type="entry name" value="Protein kinase-like (PK-like)"/>
    <property type="match status" value="1"/>
</dbReference>